<dbReference type="InterPro" id="IPR001126">
    <property type="entry name" value="UmuC"/>
</dbReference>
<keyword evidence="3" id="KW-0741">SOS mutagenesis</keyword>
<dbReference type="GO" id="GO:0005829">
    <property type="term" value="C:cytosol"/>
    <property type="evidence" value="ECO:0007669"/>
    <property type="project" value="TreeGrafter"/>
</dbReference>
<evidence type="ECO:0000256" key="1">
    <source>
        <dbReference type="ARBA" id="ARBA00010945"/>
    </source>
</evidence>
<dbReference type="RefSeq" id="WP_022986750.1">
    <property type="nucleotide sequence ID" value="NZ_QYYA01000003.1"/>
</dbReference>
<dbReference type="CDD" id="cd01700">
    <property type="entry name" value="PolY_Pol_V_umuC"/>
    <property type="match status" value="1"/>
</dbReference>
<dbReference type="Pfam" id="PF11799">
    <property type="entry name" value="IMS_C"/>
    <property type="match status" value="1"/>
</dbReference>
<gene>
    <name evidence="7" type="primary">umuC</name>
    <name evidence="7" type="ORF">D4A39_12425</name>
</gene>
<dbReference type="InterPro" id="IPR050116">
    <property type="entry name" value="DNA_polymerase-Y"/>
</dbReference>
<evidence type="ECO:0000256" key="3">
    <source>
        <dbReference type="ARBA" id="ARBA00023199"/>
    </source>
</evidence>
<keyword evidence="2" id="KW-0227">DNA damage</keyword>
<name>A0A418XXF9_9GAMM</name>
<comment type="caution">
    <text evidence="7">The sequence shown here is derived from an EMBL/GenBank/DDBJ whole genome shotgun (WGS) entry which is preliminary data.</text>
</comment>
<dbReference type="Gene3D" id="1.10.150.20">
    <property type="entry name" value="5' to 3' exonuclease, C-terminal subdomain"/>
    <property type="match status" value="1"/>
</dbReference>
<feature type="domain" description="UmuC" evidence="6">
    <location>
        <begin position="2"/>
        <end position="186"/>
    </location>
</feature>
<comment type="similarity">
    <text evidence="1">Belongs to the DNA polymerase type-Y family.</text>
</comment>
<dbReference type="GO" id="GO:0042276">
    <property type="term" value="P:error-prone translesion synthesis"/>
    <property type="evidence" value="ECO:0007669"/>
    <property type="project" value="TreeGrafter"/>
</dbReference>
<dbReference type="Gene3D" id="3.30.70.270">
    <property type="match status" value="1"/>
</dbReference>
<keyword evidence="5" id="KW-0742">SOS response</keyword>
<keyword evidence="8" id="KW-1185">Reference proteome</keyword>
<proteinExistence type="inferred from homology"/>
<reference evidence="7 8" key="1">
    <citation type="submission" date="2018-09" db="EMBL/GenBank/DDBJ databases">
        <title>Alcanivorax profundi sp. nov., isolated from 1000 m-depth seawater of the Mariana Trench.</title>
        <authorList>
            <person name="Liu J."/>
        </authorList>
    </citation>
    <scope>NUCLEOTIDE SEQUENCE [LARGE SCALE GENOMIC DNA]</scope>
    <source>
        <strain evidence="7 8">MTEO17</strain>
    </source>
</reference>
<dbReference type="PANTHER" id="PTHR11076">
    <property type="entry name" value="DNA REPAIR POLYMERASE UMUC / TRANSFERASE FAMILY MEMBER"/>
    <property type="match status" value="1"/>
</dbReference>
<dbReference type="PROSITE" id="PS50173">
    <property type="entry name" value="UMUC"/>
    <property type="match status" value="1"/>
</dbReference>
<dbReference type="InterPro" id="IPR043128">
    <property type="entry name" value="Rev_trsase/Diguanyl_cyclase"/>
</dbReference>
<dbReference type="PANTHER" id="PTHR11076:SF34">
    <property type="entry name" value="PROTEIN UMUC"/>
    <property type="match status" value="1"/>
</dbReference>
<sequence length="421" mass="46605">MYALVDCNNFYASCETLFRPDLRGKPVVVLSNNDGCVIARSAEAKRLGIRMGIPAFKIRHAVQQHGIIVFSSNYALYADMSARVMATLEQLAPAVEVYSIDEAFLELSGIPLPQLQPLGERIRHTIGRHQGLSVCVGIAPTKTLAKLANHAAKRWPATGGVVVLNERARQQKLMQLVPVTDIWGVGRRLGKRLAEQGIRTALDLARCPPERIQKQFSVVLARTVRELNGNACLSLESIPAPRQQIICSRSFGERVTDKTVMQHAITTHAWRAGEKLRGQNSLASQLSLFIQTSPFTPGEARYSNQATGHFPTLTADARDLLAMARRLLDCIWQDGYRYAKAGILIHDIAAPGCQQESLLDSPARERTDTLMATLDNINQQGIGKVWLAAQGMEAHQPEWGMKRQRLSPAYTTRWQDLISIG</sequence>
<evidence type="ECO:0000256" key="2">
    <source>
        <dbReference type="ARBA" id="ARBA00022763"/>
    </source>
</evidence>
<evidence type="ECO:0000313" key="8">
    <source>
        <dbReference type="Proteomes" id="UP000283734"/>
    </source>
</evidence>
<dbReference type="Gene3D" id="3.40.1170.60">
    <property type="match status" value="1"/>
</dbReference>
<dbReference type="Pfam" id="PF00817">
    <property type="entry name" value="IMS"/>
    <property type="match status" value="1"/>
</dbReference>
<dbReference type="InterPro" id="IPR025188">
    <property type="entry name" value="DUF4113"/>
</dbReference>
<dbReference type="GO" id="GO:0006281">
    <property type="term" value="P:DNA repair"/>
    <property type="evidence" value="ECO:0007669"/>
    <property type="project" value="UniProtKB-KW"/>
</dbReference>
<dbReference type="AlphaFoldDB" id="A0A418XXF9"/>
<dbReference type="EC" id="2.7.7.7" evidence="7"/>
<dbReference type="EMBL" id="QYYA01000003">
    <property type="protein sequence ID" value="RJG17507.1"/>
    <property type="molecule type" value="Genomic_DNA"/>
</dbReference>
<accession>A0A418XXF9</accession>
<dbReference type="Proteomes" id="UP000283734">
    <property type="component" value="Unassembled WGS sequence"/>
</dbReference>
<keyword evidence="7" id="KW-0548">Nucleotidyltransferase</keyword>
<keyword evidence="4" id="KW-0234">DNA repair</keyword>
<dbReference type="SUPFAM" id="SSF56672">
    <property type="entry name" value="DNA/RNA polymerases"/>
    <property type="match status" value="1"/>
</dbReference>
<keyword evidence="7" id="KW-0808">Transferase</keyword>
<evidence type="ECO:0000256" key="5">
    <source>
        <dbReference type="ARBA" id="ARBA00023236"/>
    </source>
</evidence>
<dbReference type="InterPro" id="IPR043502">
    <property type="entry name" value="DNA/RNA_pol_sf"/>
</dbReference>
<dbReference type="InterPro" id="IPR017961">
    <property type="entry name" value="DNA_pol_Y-fam_little_finger"/>
</dbReference>
<dbReference type="Pfam" id="PF13438">
    <property type="entry name" value="DUF4113"/>
    <property type="match status" value="1"/>
</dbReference>
<protein>
    <submittedName>
        <fullName evidence="7">Translesion error-prone DNA polymerase V subunit UmuC</fullName>
        <ecNumber evidence="7">2.7.7.7</ecNumber>
    </submittedName>
</protein>
<evidence type="ECO:0000256" key="4">
    <source>
        <dbReference type="ARBA" id="ARBA00023204"/>
    </source>
</evidence>
<dbReference type="OrthoDB" id="9808813at2"/>
<organism evidence="7 8">
    <name type="scientific">Alcanivorax profundi</name>
    <dbReference type="NCBI Taxonomy" id="2338368"/>
    <lineage>
        <taxon>Bacteria</taxon>
        <taxon>Pseudomonadati</taxon>
        <taxon>Pseudomonadota</taxon>
        <taxon>Gammaproteobacteria</taxon>
        <taxon>Oceanospirillales</taxon>
        <taxon>Alcanivoracaceae</taxon>
        <taxon>Alcanivorax</taxon>
    </lineage>
</organism>
<dbReference type="GO" id="GO:0003887">
    <property type="term" value="F:DNA-directed DNA polymerase activity"/>
    <property type="evidence" value="ECO:0007669"/>
    <property type="project" value="UniProtKB-EC"/>
</dbReference>
<dbReference type="NCBIfam" id="NF002955">
    <property type="entry name" value="PRK03609.1"/>
    <property type="match status" value="1"/>
</dbReference>
<evidence type="ECO:0000259" key="6">
    <source>
        <dbReference type="PROSITE" id="PS50173"/>
    </source>
</evidence>
<dbReference type="GO" id="GO:0003684">
    <property type="term" value="F:damaged DNA binding"/>
    <property type="evidence" value="ECO:0007669"/>
    <property type="project" value="InterPro"/>
</dbReference>
<dbReference type="GO" id="GO:0009432">
    <property type="term" value="P:SOS response"/>
    <property type="evidence" value="ECO:0007669"/>
    <property type="project" value="UniProtKB-KW"/>
</dbReference>
<evidence type="ECO:0000313" key="7">
    <source>
        <dbReference type="EMBL" id="RJG17507.1"/>
    </source>
</evidence>